<organism evidence="1 2">
    <name type="scientific">Parasediminibacterium paludis</name>
    <dbReference type="NCBI Taxonomy" id="908966"/>
    <lineage>
        <taxon>Bacteria</taxon>
        <taxon>Pseudomonadati</taxon>
        <taxon>Bacteroidota</taxon>
        <taxon>Chitinophagia</taxon>
        <taxon>Chitinophagales</taxon>
        <taxon>Chitinophagaceae</taxon>
        <taxon>Parasediminibacterium</taxon>
    </lineage>
</organism>
<dbReference type="Proteomes" id="UP001595906">
    <property type="component" value="Unassembled WGS sequence"/>
</dbReference>
<comment type="caution">
    <text evidence="1">The sequence shown here is derived from an EMBL/GenBank/DDBJ whole genome shotgun (WGS) entry which is preliminary data.</text>
</comment>
<protein>
    <submittedName>
        <fullName evidence="1">Uncharacterized protein</fullName>
    </submittedName>
</protein>
<reference evidence="2" key="1">
    <citation type="journal article" date="2019" name="Int. J. Syst. Evol. Microbiol.">
        <title>The Global Catalogue of Microorganisms (GCM) 10K type strain sequencing project: providing services to taxonomists for standard genome sequencing and annotation.</title>
        <authorList>
            <consortium name="The Broad Institute Genomics Platform"/>
            <consortium name="The Broad Institute Genome Sequencing Center for Infectious Disease"/>
            <person name="Wu L."/>
            <person name="Ma J."/>
        </authorList>
    </citation>
    <scope>NUCLEOTIDE SEQUENCE [LARGE SCALE GENOMIC DNA]</scope>
    <source>
        <strain evidence="2">CECT 8010</strain>
    </source>
</reference>
<keyword evidence="2" id="KW-1185">Reference proteome</keyword>
<proteinExistence type="predicted"/>
<dbReference type="EMBL" id="JBHSDC010000012">
    <property type="protein sequence ID" value="MFC4231842.1"/>
    <property type="molecule type" value="Genomic_DNA"/>
</dbReference>
<dbReference type="RefSeq" id="WP_379013453.1">
    <property type="nucleotide sequence ID" value="NZ_JBHSDC010000012.1"/>
</dbReference>
<name>A0ABV8PUY2_9BACT</name>
<evidence type="ECO:0000313" key="2">
    <source>
        <dbReference type="Proteomes" id="UP001595906"/>
    </source>
</evidence>
<sequence>MKRLYQIISSTILFVMVCITAIGQDNSPWKNYVSQIVSGVLFAPGSHEYSLSSGQGFLVYLRNDNKVAVTVSGIMTARTTCGNIVSTRFKLTLAPGEINAGSDNDKAKASGQSGWVSAAECAGVKYAKIPKYVNRISNVSLGDIRVTPVSGSLSKLADITPSMTPVREANLPVVTAPVVSAPKFDSLGFYRSQWNYTKDSLMNEISSLRAKNNALLDTINYKTVIYNNLQNTLLNSGKKKKK</sequence>
<accession>A0ABV8PUY2</accession>
<gene>
    <name evidence="1" type="ORF">ACFOW1_08065</name>
</gene>
<evidence type="ECO:0000313" key="1">
    <source>
        <dbReference type="EMBL" id="MFC4231842.1"/>
    </source>
</evidence>